<dbReference type="GO" id="GO:0000785">
    <property type="term" value="C:chromatin"/>
    <property type="evidence" value="ECO:0007669"/>
    <property type="project" value="TreeGrafter"/>
</dbReference>
<keyword evidence="3" id="KW-0597">Phosphoprotein</keyword>
<evidence type="ECO:0000256" key="7">
    <source>
        <dbReference type="SAM" id="MobiDB-lite"/>
    </source>
</evidence>
<dbReference type="InParanoid" id="A0A3N4M5H5"/>
<feature type="coiled-coil region" evidence="6">
    <location>
        <begin position="1242"/>
        <end position="1276"/>
    </location>
</feature>
<dbReference type="InterPro" id="IPR019528">
    <property type="entry name" value="PACT_domain"/>
</dbReference>
<proteinExistence type="predicted"/>
<evidence type="ECO:0000256" key="5">
    <source>
        <dbReference type="ARBA" id="ARBA00023212"/>
    </source>
</evidence>
<feature type="domain" description="Pericentrin/AKAP-450 centrosomal targeting" evidence="9">
    <location>
        <begin position="1383"/>
        <end position="1457"/>
    </location>
</feature>
<reference evidence="10 11" key="1">
    <citation type="journal article" date="2018" name="Nat. Ecol. Evol.">
        <title>Pezizomycetes genomes reveal the molecular basis of ectomycorrhizal truffle lifestyle.</title>
        <authorList>
            <person name="Murat C."/>
            <person name="Payen T."/>
            <person name="Noel B."/>
            <person name="Kuo A."/>
            <person name="Morin E."/>
            <person name="Chen J."/>
            <person name="Kohler A."/>
            <person name="Krizsan K."/>
            <person name="Balestrini R."/>
            <person name="Da Silva C."/>
            <person name="Montanini B."/>
            <person name="Hainaut M."/>
            <person name="Levati E."/>
            <person name="Barry K.W."/>
            <person name="Belfiori B."/>
            <person name="Cichocki N."/>
            <person name="Clum A."/>
            <person name="Dockter R.B."/>
            <person name="Fauchery L."/>
            <person name="Guy J."/>
            <person name="Iotti M."/>
            <person name="Le Tacon F."/>
            <person name="Lindquist E.A."/>
            <person name="Lipzen A."/>
            <person name="Malagnac F."/>
            <person name="Mello A."/>
            <person name="Molinier V."/>
            <person name="Miyauchi S."/>
            <person name="Poulain J."/>
            <person name="Riccioni C."/>
            <person name="Rubini A."/>
            <person name="Sitrit Y."/>
            <person name="Splivallo R."/>
            <person name="Traeger S."/>
            <person name="Wang M."/>
            <person name="Zifcakova L."/>
            <person name="Wipf D."/>
            <person name="Zambonelli A."/>
            <person name="Paolocci F."/>
            <person name="Nowrousian M."/>
            <person name="Ottonello S."/>
            <person name="Baldrian P."/>
            <person name="Spatafora J.W."/>
            <person name="Henrissat B."/>
            <person name="Nagy L.G."/>
            <person name="Aury J.M."/>
            <person name="Wincker P."/>
            <person name="Grigoriev I.V."/>
            <person name="Bonfante P."/>
            <person name="Martin F.M."/>
        </authorList>
    </citation>
    <scope>NUCLEOTIDE SEQUENCE [LARGE SCALE GENOMIC DNA]</scope>
    <source>
        <strain evidence="10 11">ATCC MYA-4762</strain>
    </source>
</reference>
<keyword evidence="5" id="KW-0206">Cytoskeleton</keyword>
<dbReference type="STRING" id="1051890.A0A3N4M5H5"/>
<name>A0A3N4M5H5_9PEZI</name>
<protein>
    <recommendedName>
        <fullName evidence="12">Pericentrin/AKAP-450 centrosomal targeting domain-containing protein</fullName>
    </recommendedName>
</protein>
<dbReference type="GO" id="GO:0003682">
    <property type="term" value="F:chromatin binding"/>
    <property type="evidence" value="ECO:0007669"/>
    <property type="project" value="TreeGrafter"/>
</dbReference>
<feature type="coiled-coil region" evidence="6">
    <location>
        <begin position="600"/>
        <end position="1050"/>
    </location>
</feature>
<evidence type="ECO:0000259" key="8">
    <source>
        <dbReference type="Pfam" id="PF07989"/>
    </source>
</evidence>
<dbReference type="GO" id="GO:0005815">
    <property type="term" value="C:microtubule organizing center"/>
    <property type="evidence" value="ECO:0007669"/>
    <property type="project" value="UniProtKB-SubCell"/>
</dbReference>
<dbReference type="GO" id="GO:0005737">
    <property type="term" value="C:cytoplasm"/>
    <property type="evidence" value="ECO:0007669"/>
    <property type="project" value="UniProtKB-ARBA"/>
</dbReference>
<evidence type="ECO:0000313" key="10">
    <source>
        <dbReference type="EMBL" id="RPB25465.1"/>
    </source>
</evidence>
<dbReference type="GO" id="GO:0000793">
    <property type="term" value="C:condensed chromosome"/>
    <property type="evidence" value="ECO:0007669"/>
    <property type="project" value="TreeGrafter"/>
</dbReference>
<keyword evidence="2" id="KW-0963">Cytoplasm</keyword>
<gene>
    <name evidence="10" type="ORF">L211DRAFT_836189</name>
</gene>
<dbReference type="InterPro" id="IPR012943">
    <property type="entry name" value="Cnn_1N"/>
</dbReference>
<feature type="region of interest" description="Disordered" evidence="7">
    <location>
        <begin position="1"/>
        <end position="20"/>
    </location>
</feature>
<feature type="compositionally biased region" description="Basic and acidic residues" evidence="7">
    <location>
        <begin position="11"/>
        <end position="20"/>
    </location>
</feature>
<feature type="domain" description="Centrosomin N-terminal motif 1" evidence="8">
    <location>
        <begin position="166"/>
        <end position="237"/>
    </location>
</feature>
<evidence type="ECO:0008006" key="12">
    <source>
        <dbReference type="Google" id="ProtNLM"/>
    </source>
</evidence>
<dbReference type="Pfam" id="PF10495">
    <property type="entry name" value="PACT_coil_coil"/>
    <property type="match status" value="1"/>
</dbReference>
<evidence type="ECO:0000256" key="6">
    <source>
        <dbReference type="SAM" id="Coils"/>
    </source>
</evidence>
<comment type="subcellular location">
    <subcellularLocation>
        <location evidence="1">Cytoplasm</location>
        <location evidence="1">Cytoskeleton</location>
        <location evidence="1">Microtubule organizing center</location>
    </subcellularLocation>
</comment>
<feature type="region of interest" description="Disordered" evidence="7">
    <location>
        <begin position="377"/>
        <end position="399"/>
    </location>
</feature>
<organism evidence="10 11">
    <name type="scientific">Terfezia boudieri ATCC MYA-4762</name>
    <dbReference type="NCBI Taxonomy" id="1051890"/>
    <lineage>
        <taxon>Eukaryota</taxon>
        <taxon>Fungi</taxon>
        <taxon>Dikarya</taxon>
        <taxon>Ascomycota</taxon>
        <taxon>Pezizomycotina</taxon>
        <taxon>Pezizomycetes</taxon>
        <taxon>Pezizales</taxon>
        <taxon>Pezizaceae</taxon>
        <taxon>Terfezia</taxon>
    </lineage>
</organism>
<accession>A0A3N4M5H5</accession>
<keyword evidence="4 6" id="KW-0175">Coiled coil</keyword>
<dbReference type="GO" id="GO:0007076">
    <property type="term" value="P:mitotic chromosome condensation"/>
    <property type="evidence" value="ECO:0007669"/>
    <property type="project" value="TreeGrafter"/>
</dbReference>
<dbReference type="Proteomes" id="UP000267821">
    <property type="component" value="Unassembled WGS sequence"/>
</dbReference>
<feature type="coiled-coil region" evidence="6">
    <location>
        <begin position="1083"/>
        <end position="1194"/>
    </location>
</feature>
<feature type="region of interest" description="Disordered" evidence="7">
    <location>
        <begin position="32"/>
        <end position="76"/>
    </location>
</feature>
<dbReference type="GO" id="GO:0000796">
    <property type="term" value="C:condensin complex"/>
    <property type="evidence" value="ECO:0007669"/>
    <property type="project" value="TreeGrafter"/>
</dbReference>
<dbReference type="EMBL" id="ML121537">
    <property type="protein sequence ID" value="RPB25465.1"/>
    <property type="molecule type" value="Genomic_DNA"/>
</dbReference>
<dbReference type="Pfam" id="PF07989">
    <property type="entry name" value="Cnn_1N"/>
    <property type="match status" value="1"/>
</dbReference>
<dbReference type="PANTHER" id="PTHR43941">
    <property type="entry name" value="STRUCTURAL MAINTENANCE OF CHROMOSOMES PROTEIN 2"/>
    <property type="match status" value="1"/>
</dbReference>
<dbReference type="OrthoDB" id="10255000at2759"/>
<evidence type="ECO:0000256" key="2">
    <source>
        <dbReference type="ARBA" id="ARBA00022490"/>
    </source>
</evidence>
<evidence type="ECO:0000259" key="9">
    <source>
        <dbReference type="Pfam" id="PF10495"/>
    </source>
</evidence>
<evidence type="ECO:0000256" key="4">
    <source>
        <dbReference type="ARBA" id="ARBA00023054"/>
    </source>
</evidence>
<feature type="compositionally biased region" description="Polar residues" evidence="7">
    <location>
        <begin position="42"/>
        <end position="62"/>
    </location>
</feature>
<keyword evidence="11" id="KW-1185">Reference proteome</keyword>
<feature type="region of interest" description="Disordered" evidence="7">
    <location>
        <begin position="98"/>
        <end position="123"/>
    </location>
</feature>
<evidence type="ECO:0000256" key="1">
    <source>
        <dbReference type="ARBA" id="ARBA00004267"/>
    </source>
</evidence>
<evidence type="ECO:0000256" key="3">
    <source>
        <dbReference type="ARBA" id="ARBA00022553"/>
    </source>
</evidence>
<evidence type="ECO:0000313" key="11">
    <source>
        <dbReference type="Proteomes" id="UP000267821"/>
    </source>
</evidence>
<dbReference type="PANTHER" id="PTHR43941:SF1">
    <property type="entry name" value="STRUCTURAL MAINTENANCE OF CHROMOSOMES PROTEIN 2"/>
    <property type="match status" value="1"/>
</dbReference>
<sequence length="1487" mass="171447">MSYPSHGLDTPGRHDQTQRSLDDLDLGSIAASFTSPGLDKNPLQNMARNKQRGPTRSLSTPLRPTLAGGNRGLSNGKEFTPLLKSIHMSAMKSKLRNRMLPDSPIPDAEDGDETFRSGSTTGMKVLDSSSIASTPASNLRTIELHRRGGRRDKVPQVLQTEGQRLTLREQERMIDEVQRENFDLKMKMVLLQDKLGRLPVGERKAIEENIEIKVEKEGLKSELRKAKKSLSQSEKAIAELRREMGEMESKADSEYRSGMRGEEADRILSETLGKLEEKERELEEILDENDRLREEADGLFDKVNRIEHGERVEKEEEIRRLRNQVDELNGEKADLDGEVRRVEREKEELADELDAANHDLKEKELELKEMQLNKNREVGEKERQVRELERENREVKSQVERLREEKAGLEGNMDGALKTAHARIDSLQEMITGLQTQLQKETSAKAEVIEERERFEERVSKLGEEKRQLELKYEQMEDEKDALVFDRKKLEAEKQKAVAERDGLEDDLETLRDELRNKSFSFKSRVSERDEARKGIQQELATLKQEYDDLHEMYEEKVGECERLERRLTEVGGEFDGEVQTLQDKLDVLQHERDVAVKAQKELEGEVRKVKNELHNVTSEMELLQHRHDALTSEASTLQRDIAKLKANVREAQSALQHERETAAANEQTLQEEWKADSDRLTEALERARAAMEERRQQTERLVADWNLEKRQLQARAEKAEVMINSLQNTIDQLRQMEHGLQGKEAKVHQAFHDERERHHAAEQTLNRQIKDLQEEIAARKGTLEAKISELNGVREELRQSKKGEKALEEKIRLLDDEIEVLSAQLDEAGEDNNKDLVVVRAECEALRKKLAATKAELTRAENENAHAKADMQNIKVDLEAEMGGQNQLKIQLQEANRRLDGMQREKKLLQEQLSKVQTQAHAIRTTAMDIEAERDELLSQLKDLHGRVDITKNVDTEKMELRKAKSKLELDLQRIRDERGLYAEKAQQLEADLEEAFTNATREQAKLEKQVWDLQTQLKSAVEMREREVLAAKRNVDRLERRVSELTQADGGHDSGLDLELATVREHLAEARRRESEVVQRESQSKKAVRELRMKVDKLERELSEAQNELAMKSTVGASFMNTPGGRKAEVEELRRQLAEAQGKIREFRTQVKSLERAATSQKSAYEKLEYEKQLLEQEVNDCRSSNDELVQKNLDASGTIGTLRHKILQLEKGLNDAKINKHLRSSEATRSVQQQVAEERAELHQHLKQATLEIEQLQTEVESRNEEIRSHLKRQRELESQLRGVKRDKDRIDADVQMTANELRKIQGKYVKAKEKMGQMQLAWDNERKVVKDRIRAGVIGGVGARDGEVETLEKAIQESETRHLGELRGLARQIRYLKAKVEREKGFRMDLSFVKSFFLMQINLYSSCNEANLQMIEQMGIFPDRTIREKRPTLRAVAKAVMAAIRIKKRKQGWDTNKEMQVQLTKTLEKQRRRGSARVVDLRI</sequence>
<dbReference type="Gene3D" id="1.10.287.1490">
    <property type="match status" value="3"/>
</dbReference>